<dbReference type="InterPro" id="IPR036390">
    <property type="entry name" value="WH_DNA-bd_sf"/>
</dbReference>
<organism evidence="2 3">
    <name type="scientific">Proteus hauseri ATCC 700826</name>
    <dbReference type="NCBI Taxonomy" id="1354271"/>
    <lineage>
        <taxon>Bacteria</taxon>
        <taxon>Pseudomonadati</taxon>
        <taxon>Pseudomonadota</taxon>
        <taxon>Gammaproteobacteria</taxon>
        <taxon>Enterobacterales</taxon>
        <taxon>Morganellaceae</taxon>
        <taxon>Proteus</taxon>
    </lineage>
</organism>
<dbReference type="Proteomes" id="UP000078250">
    <property type="component" value="Unassembled WGS sequence"/>
</dbReference>
<dbReference type="InterPro" id="IPR000847">
    <property type="entry name" value="LysR_HTH_N"/>
</dbReference>
<reference evidence="2 3" key="1">
    <citation type="submission" date="2016-04" db="EMBL/GenBank/DDBJ databases">
        <title>ATOL: Assembling a taxonomically balanced genome-scale reconstruction of the evolutionary history of the Enterobacteriaceae.</title>
        <authorList>
            <person name="Plunkett G.III."/>
            <person name="Neeno-Eckwall E.C."/>
            <person name="Glasner J.D."/>
            <person name="Perna N.T."/>
        </authorList>
    </citation>
    <scope>NUCLEOTIDE SEQUENCE [LARGE SCALE GENOMIC DNA]</scope>
    <source>
        <strain evidence="2 3">ATCC 700826</strain>
    </source>
</reference>
<feature type="domain" description="HTH lysR-type" evidence="1">
    <location>
        <begin position="1"/>
        <end position="51"/>
    </location>
</feature>
<evidence type="ECO:0000259" key="1">
    <source>
        <dbReference type="PROSITE" id="PS50931"/>
    </source>
</evidence>
<dbReference type="GO" id="GO:0003700">
    <property type="term" value="F:DNA-binding transcription factor activity"/>
    <property type="evidence" value="ECO:0007669"/>
    <property type="project" value="InterPro"/>
</dbReference>
<dbReference type="PRINTS" id="PR00039">
    <property type="entry name" value="HTHLYSR"/>
</dbReference>
<dbReference type="Gene3D" id="1.10.10.10">
    <property type="entry name" value="Winged helix-like DNA-binding domain superfamily/Winged helix DNA-binding domain"/>
    <property type="match status" value="1"/>
</dbReference>
<gene>
    <name evidence="2" type="ORF">M997_0325</name>
</gene>
<keyword evidence="3" id="KW-1185">Reference proteome</keyword>
<protein>
    <submittedName>
        <fullName evidence="2">LysR family transcriptional regulator</fullName>
    </submittedName>
</protein>
<proteinExistence type="predicted"/>
<accession>A0AAJ3LVF0</accession>
<dbReference type="RefSeq" id="WP_239994710.1">
    <property type="nucleotide sequence ID" value="NZ_LXEV01000006.1"/>
</dbReference>
<dbReference type="SUPFAM" id="SSF46785">
    <property type="entry name" value="Winged helix' DNA-binding domain"/>
    <property type="match status" value="1"/>
</dbReference>
<dbReference type="EMBL" id="LXEV01000006">
    <property type="protein sequence ID" value="OAT50543.1"/>
    <property type="molecule type" value="Genomic_DNA"/>
</dbReference>
<evidence type="ECO:0000313" key="2">
    <source>
        <dbReference type="EMBL" id="OAT50543.1"/>
    </source>
</evidence>
<sequence>MGACLLNAFVLPEIGHFGEASSRLFISQPALTKQIKTLGSQLGVVLFQHGR</sequence>
<evidence type="ECO:0000313" key="3">
    <source>
        <dbReference type="Proteomes" id="UP000078250"/>
    </source>
</evidence>
<dbReference type="PROSITE" id="PS50931">
    <property type="entry name" value="HTH_LYSR"/>
    <property type="match status" value="1"/>
</dbReference>
<dbReference type="AlphaFoldDB" id="A0AAJ3LVF0"/>
<dbReference type="Pfam" id="PF00126">
    <property type="entry name" value="HTH_1"/>
    <property type="match status" value="1"/>
</dbReference>
<dbReference type="InterPro" id="IPR036388">
    <property type="entry name" value="WH-like_DNA-bd_sf"/>
</dbReference>
<name>A0AAJ3LVF0_PROHU</name>
<comment type="caution">
    <text evidence="2">The sequence shown here is derived from an EMBL/GenBank/DDBJ whole genome shotgun (WGS) entry which is preliminary data.</text>
</comment>